<dbReference type="PROSITE" id="PS50011">
    <property type="entry name" value="PROTEIN_KINASE_DOM"/>
    <property type="match status" value="1"/>
</dbReference>
<feature type="domain" description="Protein kinase" evidence="1">
    <location>
        <begin position="1"/>
        <end position="188"/>
    </location>
</feature>
<proteinExistence type="predicted"/>
<dbReference type="Pfam" id="PF00069">
    <property type="entry name" value="Pkinase"/>
    <property type="match status" value="1"/>
</dbReference>
<accession>A0ABD0YBE5</accession>
<dbReference type="PANTHER" id="PTHR22961">
    <property type="entry name" value="SER/THR PROTEIN KINASE-TRB"/>
    <property type="match status" value="1"/>
</dbReference>
<dbReference type="EMBL" id="JBFDAA010000010">
    <property type="protein sequence ID" value="KAL1124640.1"/>
    <property type="molecule type" value="Genomic_DNA"/>
</dbReference>
<dbReference type="PANTHER" id="PTHR22961:SF13">
    <property type="entry name" value="TRIBBLES"/>
    <property type="match status" value="1"/>
</dbReference>
<gene>
    <name evidence="2" type="ORF">AAG570_001264</name>
</gene>
<evidence type="ECO:0000313" key="3">
    <source>
        <dbReference type="Proteomes" id="UP001558652"/>
    </source>
</evidence>
<dbReference type="Gene3D" id="1.10.510.10">
    <property type="entry name" value="Transferase(Phosphotransferase) domain 1"/>
    <property type="match status" value="1"/>
</dbReference>
<dbReference type="Proteomes" id="UP001558652">
    <property type="component" value="Unassembled WGS sequence"/>
</dbReference>
<dbReference type="SUPFAM" id="SSF56112">
    <property type="entry name" value="Protein kinase-like (PK-like)"/>
    <property type="match status" value="1"/>
</dbReference>
<sequence>MREACVYRISGKEFFSKEATKVEHQSILRRYILVILLRLGNLLFSFEHTFKLIVCLTNRLFSCLVSRTELKLESLEDAVVLEDGEDDVLQDKRGCPAYVSPEILRSHARYSGRAADMWSLGVILYTMLVGRYPFNDSEHASLFMKISRGHFVVPECLSSKAKCLIRSLLRRDPEERLTAEDVLIHPWLTREERCYHSANQDQIVPDVV</sequence>
<dbReference type="AlphaFoldDB" id="A0ABD0YBE5"/>
<dbReference type="InterPro" id="IPR024104">
    <property type="entry name" value="Tribbles/Ser_Thr_kinase_40"/>
</dbReference>
<dbReference type="SMART" id="SM00220">
    <property type="entry name" value="S_TKc"/>
    <property type="match status" value="1"/>
</dbReference>
<reference evidence="2 3" key="1">
    <citation type="submission" date="2024-07" db="EMBL/GenBank/DDBJ databases">
        <title>Chromosome-level genome assembly of the water stick insect Ranatra chinensis (Heteroptera: Nepidae).</title>
        <authorList>
            <person name="Liu X."/>
        </authorList>
    </citation>
    <scope>NUCLEOTIDE SEQUENCE [LARGE SCALE GENOMIC DNA]</scope>
    <source>
        <strain evidence="2">Cailab_2021Rc</strain>
        <tissue evidence="2">Muscle</tissue>
    </source>
</reference>
<name>A0ABD0YBE5_9HEMI</name>
<comment type="caution">
    <text evidence="2">The sequence shown here is derived from an EMBL/GenBank/DDBJ whole genome shotgun (WGS) entry which is preliminary data.</text>
</comment>
<dbReference type="InterPro" id="IPR011009">
    <property type="entry name" value="Kinase-like_dom_sf"/>
</dbReference>
<protein>
    <recommendedName>
        <fullName evidence="1">Protein kinase domain-containing protein</fullName>
    </recommendedName>
</protein>
<evidence type="ECO:0000313" key="2">
    <source>
        <dbReference type="EMBL" id="KAL1124640.1"/>
    </source>
</evidence>
<organism evidence="2 3">
    <name type="scientific">Ranatra chinensis</name>
    <dbReference type="NCBI Taxonomy" id="642074"/>
    <lineage>
        <taxon>Eukaryota</taxon>
        <taxon>Metazoa</taxon>
        <taxon>Ecdysozoa</taxon>
        <taxon>Arthropoda</taxon>
        <taxon>Hexapoda</taxon>
        <taxon>Insecta</taxon>
        <taxon>Pterygota</taxon>
        <taxon>Neoptera</taxon>
        <taxon>Paraneoptera</taxon>
        <taxon>Hemiptera</taxon>
        <taxon>Heteroptera</taxon>
        <taxon>Panheteroptera</taxon>
        <taxon>Nepomorpha</taxon>
        <taxon>Nepidae</taxon>
        <taxon>Ranatrinae</taxon>
        <taxon>Ranatra</taxon>
    </lineage>
</organism>
<dbReference type="InterPro" id="IPR000719">
    <property type="entry name" value="Prot_kinase_dom"/>
</dbReference>
<keyword evidence="3" id="KW-1185">Reference proteome</keyword>
<evidence type="ECO:0000259" key="1">
    <source>
        <dbReference type="PROSITE" id="PS50011"/>
    </source>
</evidence>